<dbReference type="Pfam" id="PF07727">
    <property type="entry name" value="RVT_2"/>
    <property type="match status" value="1"/>
</dbReference>
<feature type="domain" description="Reverse transcriptase Ty1/copia-type" evidence="1">
    <location>
        <begin position="7"/>
        <end position="252"/>
    </location>
</feature>
<sequence length="709" mass="78866">MNAHKVNKTWQVVPLPPGCKAIGSRWVLAEKDNYDGTLERRKARIVAQGFSQRPGVDFFETFAPTAKFASIRTVLALAAVEDLHLRSFDISHAFINGDLDVVVYMRQPEGFHEGGPEMVCQLDKALYGLRQAARLWRLKLMSVLVDKMGFTCIHSDNSIYVFQKDDVRVIMPVFVDDGTMASNCLQILDTLVTELVTHFKLRDLGETSYLLGIHITRDRGQHRLYLSQRKYILEMLEQYHMGECTPVTTPMDPGLRLSKAMSPATDEEREEMAGVPYINAVGSLLYLAQGTRPDISYAVGVLCRFCAYPGQAHWKAVKHLFRYLKGTLDLKLAYGGPSFSAAPKELFSAYSDADHGGNPDNGRSTSGYVLHIGAGAVSWSSKLQPFVTKSTTEAEYVAGVDAGSEVLWMRNLLTEYGYRVEGASTLHMDNQSAISTSKHPEHHGRMKHLDLRFYWLREKVEEGIIRPVFIPTDQMPADILTKALARDRVVKCREMLGLVDTILGLDLSSPREMPHQGGVSQYVVQHLSYIFESPGVSRERGNIFSHIRPQATEFVVSLGSSRVPQHTSFNTVCARPGTNLRLGLYFVGDNDAPTAPVAKMPAQLLLAGAISPSTSPEFPTICLLGSIPLAISEEASPGWSYIYRGIVAGAASDTRVLEEIMPMWLLECLLLNKAPAAPITMIWNQSKLTASWFLWVRKLVAHMKDKISK</sequence>
<evidence type="ECO:0000313" key="2">
    <source>
        <dbReference type="EMBL" id="TFY54164.1"/>
    </source>
</evidence>
<organism evidence="2 3">
    <name type="scientific">Dentipellis fragilis</name>
    <dbReference type="NCBI Taxonomy" id="205917"/>
    <lineage>
        <taxon>Eukaryota</taxon>
        <taxon>Fungi</taxon>
        <taxon>Dikarya</taxon>
        <taxon>Basidiomycota</taxon>
        <taxon>Agaricomycotina</taxon>
        <taxon>Agaricomycetes</taxon>
        <taxon>Russulales</taxon>
        <taxon>Hericiaceae</taxon>
        <taxon>Dentipellis</taxon>
    </lineage>
</organism>
<accession>A0A4Y9XV77</accession>
<dbReference type="CDD" id="cd09272">
    <property type="entry name" value="RNase_HI_RT_Ty1"/>
    <property type="match status" value="1"/>
</dbReference>
<reference evidence="2 3" key="1">
    <citation type="submission" date="2019-02" db="EMBL/GenBank/DDBJ databases">
        <title>Genome sequencing of the rare red list fungi Dentipellis fragilis.</title>
        <authorList>
            <person name="Buettner E."/>
            <person name="Kellner H."/>
        </authorList>
    </citation>
    <scope>NUCLEOTIDE SEQUENCE [LARGE SCALE GENOMIC DNA]</scope>
    <source>
        <strain evidence="2 3">DSM 105465</strain>
    </source>
</reference>
<dbReference type="EMBL" id="SEOQ01001059">
    <property type="protein sequence ID" value="TFY54164.1"/>
    <property type="molecule type" value="Genomic_DNA"/>
</dbReference>
<dbReference type="InterPro" id="IPR043502">
    <property type="entry name" value="DNA/RNA_pol_sf"/>
</dbReference>
<name>A0A4Y9XV77_9AGAM</name>
<proteinExistence type="predicted"/>
<evidence type="ECO:0000313" key="3">
    <source>
        <dbReference type="Proteomes" id="UP000298327"/>
    </source>
</evidence>
<keyword evidence="3" id="KW-1185">Reference proteome</keyword>
<evidence type="ECO:0000259" key="1">
    <source>
        <dbReference type="Pfam" id="PF07727"/>
    </source>
</evidence>
<dbReference type="PANTHER" id="PTHR11439">
    <property type="entry name" value="GAG-POL-RELATED RETROTRANSPOSON"/>
    <property type="match status" value="1"/>
</dbReference>
<dbReference type="PANTHER" id="PTHR11439:SF483">
    <property type="entry name" value="PEPTIDE SYNTHASE GLIP-LIKE, PUTATIVE (AFU_ORTHOLOGUE AFUA_3G12920)-RELATED"/>
    <property type="match status" value="1"/>
</dbReference>
<dbReference type="STRING" id="205917.A0A4Y9XV77"/>
<dbReference type="OrthoDB" id="3344688at2759"/>
<gene>
    <name evidence="2" type="ORF">EVG20_g9823</name>
</gene>
<dbReference type="SUPFAM" id="SSF56672">
    <property type="entry name" value="DNA/RNA polymerases"/>
    <property type="match status" value="1"/>
</dbReference>
<dbReference type="InterPro" id="IPR013103">
    <property type="entry name" value="RVT_2"/>
</dbReference>
<dbReference type="Proteomes" id="UP000298327">
    <property type="component" value="Unassembled WGS sequence"/>
</dbReference>
<dbReference type="AlphaFoldDB" id="A0A4Y9XV77"/>
<protein>
    <recommendedName>
        <fullName evidence="1">Reverse transcriptase Ty1/copia-type domain-containing protein</fullName>
    </recommendedName>
</protein>
<dbReference type="Pfam" id="PF11816">
    <property type="entry name" value="DUF3337"/>
    <property type="match status" value="1"/>
</dbReference>
<dbReference type="InterPro" id="IPR021772">
    <property type="entry name" value="WDR48/Bun107"/>
</dbReference>
<comment type="caution">
    <text evidence="2">The sequence shown here is derived from an EMBL/GenBank/DDBJ whole genome shotgun (WGS) entry which is preliminary data.</text>
</comment>